<feature type="transmembrane region" description="Helical" evidence="1">
    <location>
        <begin position="212"/>
        <end position="233"/>
    </location>
</feature>
<organism evidence="4 5">
    <name type="scientific">Actinoplanes regularis</name>
    <dbReference type="NCBI Taxonomy" id="52697"/>
    <lineage>
        <taxon>Bacteria</taxon>
        <taxon>Bacillati</taxon>
        <taxon>Actinomycetota</taxon>
        <taxon>Actinomycetes</taxon>
        <taxon>Micromonosporales</taxon>
        <taxon>Micromonosporaceae</taxon>
        <taxon>Actinoplanes</taxon>
    </lineage>
</organism>
<name>A0A238Z520_9ACTN</name>
<sequence length="1363" mass="142079">MTGTVVWRLRVTACCALLTGLAFWQQPGRIVPDTKVDLVVAPGAWLARALHAWDPAGNFGQMQNQAYGYLWPMGPFFGLGRLLDVPAWAVQRLWWAMLLCLAFTGVVLLAGRLGIGSPATRLAGGLIFALSPRILSELGPVSVEAWPTAVAPWVLIPLVGVTPGTLRRATALSGLAVATAGGVNATAVLAVLPLPLLWLLTLRPLRWRLTVAAAWGVAVACATAWWVVPLLLLGRYSPPFLDYIETAATTTSTTDIVSTTRGTSHWLAYLSNPYGPGWPAGNRLVVELPLVLATMVVVGLGLAGLARRGLPHRRFLVTAALAGIAAVGLGHLSAAPGAGATILHAWLDAGGAPLRNLHKFDVLLRLPLALGFIHLAGLTARLAAWRAGLVGAAVAVTAAVAAVPALSGGLPGQGTFTEVPSYWRTAAAWLDTHAGRSRTLVVPGARFPSYLWGAPGDEMVQPLLSSGWAVRNSNPLVPPATVRLLDTVESVLAAGQGSPGLAELLGRSGVRYLLIRADLDTGRTDALRQLTVRAALAGSPGLRSVATFGPVVGGHPPQYYVDHGLDLPVPALEVYEVAGTAPPVSAYDLADTRTVVGGPESLLELAAAGQLSRAPTVLAADQPAGLITGGTVVTDGHRRREIIFGQARDNVSATLTATEPWRLEQPAHDYTAVDDARGQTVARYLGVRDVTASSAYSQALPLTSNRPAYLPYAAIDGDPATSWRSAPGTAAIGQWLTVTLDHARRIDQVRITFDHGADAIPTRIAVWAGDERHEIPVTGTTVTVPLDGWYAVRDVTVEIVAVWSVRLGQGGVGIAELTIPGVSARRTLVLPAGTDPGAPAPAVMLAAAPALPSCFYLGPLPYCAATAARGSEDGSILDRTVPWSLPGTYTARLWARPRAGPAVDDLLDRAIAGPDTPHVTASSTGVADPAARAGAVVDGSDDTVWYASEEDRTPWLRLDWSSPRTVTGVRVTLGERAAAARPWAVNVLTDAGSRAGILGADGWLALDPPVRTDDLTVLFTGGPVAVNFDSYAGRFDNLPIGVGEVSVSSDRGPAVLGGGAASVVRLPCGSGPALEIGGRRITTAFTATVADLLARRELPMRLCETEQVRPGDAVRVVATGSAAVEPTRMALLPAGGASTGVPVDSALSVDRWDAARRQVTLASWPASRILVVRENANAGWQARVGEQPLRPVTVDGWQQGWIVPAGLSGAATIEFGPDQVYRAGLAGGAVLVAAVVLAAVLPTRPVTTAPVLVAPRRRRLGGPLVLLGGLFLLVAGGYAVVACAAFGTVALLALRMVDRRRSLRLLRWAPVVLFAIACLLSLRSGAPHTALGPQAAGLAAFVALWLGTLPFSARCAAVRPPGR</sequence>
<dbReference type="SUPFAM" id="SSF49785">
    <property type="entry name" value="Galactose-binding domain-like"/>
    <property type="match status" value="2"/>
</dbReference>
<dbReference type="InterPro" id="IPR000421">
    <property type="entry name" value="FA58C"/>
</dbReference>
<feature type="domain" description="F5/8 type C" evidence="3">
    <location>
        <begin position="899"/>
        <end position="1003"/>
    </location>
</feature>
<feature type="chain" id="PRO_5039718701" evidence="2">
    <location>
        <begin position="25"/>
        <end position="1363"/>
    </location>
</feature>
<dbReference type="PROSITE" id="PS50022">
    <property type="entry name" value="FA58C_3"/>
    <property type="match status" value="2"/>
</dbReference>
<feature type="transmembrane region" description="Helical" evidence="1">
    <location>
        <begin position="362"/>
        <end position="380"/>
    </location>
</feature>
<feature type="domain" description="F5/8 type C" evidence="3">
    <location>
        <begin position="680"/>
        <end position="848"/>
    </location>
</feature>
<protein>
    <submittedName>
        <fullName evidence="4">Arabinofuranan 3-O-arabinosyltransferase</fullName>
    </submittedName>
</protein>
<dbReference type="Pfam" id="PF11847">
    <property type="entry name" value="GT-C_AftD"/>
    <property type="match status" value="1"/>
</dbReference>
<gene>
    <name evidence="4" type="ORF">SAMN06264365_105417</name>
</gene>
<dbReference type="Pfam" id="PF00754">
    <property type="entry name" value="F5_F8_type_C"/>
    <property type="match status" value="1"/>
</dbReference>
<dbReference type="Pfam" id="PF24607">
    <property type="entry name" value="CBM_AftD"/>
    <property type="match status" value="1"/>
</dbReference>
<keyword evidence="2" id="KW-0732">Signal</keyword>
<keyword evidence="1" id="KW-0812">Transmembrane</keyword>
<keyword evidence="1" id="KW-1133">Transmembrane helix</keyword>
<evidence type="ECO:0000256" key="2">
    <source>
        <dbReference type="SAM" id="SignalP"/>
    </source>
</evidence>
<dbReference type="InterPro" id="IPR021798">
    <property type="entry name" value="AftD_N"/>
</dbReference>
<accession>A0A238Z520</accession>
<dbReference type="Gene3D" id="2.60.120.260">
    <property type="entry name" value="Galactose-binding domain-like"/>
    <property type="match status" value="2"/>
</dbReference>
<keyword evidence="1" id="KW-0472">Membrane</keyword>
<feature type="transmembrane region" description="Helical" evidence="1">
    <location>
        <begin position="315"/>
        <end position="342"/>
    </location>
</feature>
<dbReference type="Proteomes" id="UP000198415">
    <property type="component" value="Unassembled WGS sequence"/>
</dbReference>
<evidence type="ECO:0000259" key="3">
    <source>
        <dbReference type="PROSITE" id="PS50022"/>
    </source>
</evidence>
<dbReference type="InterPro" id="IPR056997">
    <property type="entry name" value="CBM_AftD"/>
</dbReference>
<evidence type="ECO:0000313" key="4">
    <source>
        <dbReference type="EMBL" id="SNR78031.1"/>
    </source>
</evidence>
<feature type="transmembrane region" description="Helical" evidence="1">
    <location>
        <begin position="1305"/>
        <end position="1323"/>
    </location>
</feature>
<feature type="transmembrane region" description="Helical" evidence="1">
    <location>
        <begin position="387"/>
        <end position="406"/>
    </location>
</feature>
<evidence type="ECO:0000256" key="1">
    <source>
        <dbReference type="SAM" id="Phobius"/>
    </source>
</evidence>
<feature type="transmembrane region" description="Helical" evidence="1">
    <location>
        <begin position="1264"/>
        <end position="1293"/>
    </location>
</feature>
<proteinExistence type="predicted"/>
<evidence type="ECO:0000313" key="5">
    <source>
        <dbReference type="Proteomes" id="UP000198415"/>
    </source>
</evidence>
<keyword evidence="4" id="KW-0808">Transferase</keyword>
<reference evidence="4 5" key="1">
    <citation type="submission" date="2017-06" db="EMBL/GenBank/DDBJ databases">
        <authorList>
            <person name="Kim H.J."/>
            <person name="Triplett B.A."/>
        </authorList>
    </citation>
    <scope>NUCLEOTIDE SEQUENCE [LARGE SCALE GENOMIC DNA]</scope>
    <source>
        <strain evidence="4 5">DSM 43151</strain>
    </source>
</reference>
<feature type="transmembrane region" description="Helical" evidence="1">
    <location>
        <begin position="284"/>
        <end position="303"/>
    </location>
</feature>
<feature type="transmembrane region" description="Helical" evidence="1">
    <location>
        <begin position="175"/>
        <end position="200"/>
    </location>
</feature>
<feature type="signal peptide" evidence="2">
    <location>
        <begin position="1"/>
        <end position="24"/>
    </location>
</feature>
<feature type="transmembrane region" description="Helical" evidence="1">
    <location>
        <begin position="1335"/>
        <end position="1357"/>
    </location>
</feature>
<feature type="transmembrane region" description="Helical" evidence="1">
    <location>
        <begin position="93"/>
        <end position="113"/>
    </location>
</feature>
<dbReference type="InterPro" id="IPR008979">
    <property type="entry name" value="Galactose-bd-like_sf"/>
</dbReference>
<dbReference type="RefSeq" id="WP_179277143.1">
    <property type="nucleotide sequence ID" value="NZ_BOMU01000035.1"/>
</dbReference>
<dbReference type="GO" id="GO:0016740">
    <property type="term" value="F:transferase activity"/>
    <property type="evidence" value="ECO:0007669"/>
    <property type="project" value="UniProtKB-KW"/>
</dbReference>
<dbReference type="EMBL" id="FZNR01000005">
    <property type="protein sequence ID" value="SNR78031.1"/>
    <property type="molecule type" value="Genomic_DNA"/>
</dbReference>
<keyword evidence="5" id="KW-1185">Reference proteome</keyword>